<feature type="region of interest" description="Disordered" evidence="1">
    <location>
        <begin position="1"/>
        <end position="86"/>
    </location>
</feature>
<dbReference type="SUPFAM" id="SSF52788">
    <property type="entry name" value="Phosphotyrosine protein phosphatases I"/>
    <property type="match status" value="1"/>
</dbReference>
<dbReference type="InterPro" id="IPR036196">
    <property type="entry name" value="Ptyr_pPase_sf"/>
</dbReference>
<gene>
    <name evidence="3" type="ORF">FV141_09970</name>
</gene>
<evidence type="ECO:0000256" key="1">
    <source>
        <dbReference type="SAM" id="MobiDB-lite"/>
    </source>
</evidence>
<keyword evidence="4" id="KW-1185">Reference proteome</keyword>
<dbReference type="Proteomes" id="UP000323565">
    <property type="component" value="Chromosome"/>
</dbReference>
<dbReference type="Pfam" id="PF01451">
    <property type="entry name" value="LMWPc"/>
    <property type="match status" value="1"/>
</dbReference>
<evidence type="ECO:0000313" key="4">
    <source>
        <dbReference type="Proteomes" id="UP000323565"/>
    </source>
</evidence>
<sequence>MSDDFDPFADVPRSRPSRRENEQEPAQQSFDPWADLPTRASRRRHGLELPTDAPGLGGMWQDDDASLTLDRGVGQGSEREPSPAPGGRILVVCTGNVCRSPYIHLRLAAELDGLGIEVTSAGTGALAGWPVDPGSVALLDAAGIDSTAFRARQLTVDMIEDADLVLTATRAHRRAVVQEAPLGLRKTFALVDFADLVADVQPQEVEAARGRSGVGKLVAAAGARRHLVHARPEDDDADIVDPFKMGPEVFAQMEREITPSLDAVVDRLRAVSQPI</sequence>
<dbReference type="InterPro" id="IPR023485">
    <property type="entry name" value="Ptyr_pPase"/>
</dbReference>
<evidence type="ECO:0000259" key="2">
    <source>
        <dbReference type="SMART" id="SM00226"/>
    </source>
</evidence>
<organism evidence="3 4">
    <name type="scientific">Dermacoccus abyssi</name>
    <dbReference type="NCBI Taxonomy" id="322596"/>
    <lineage>
        <taxon>Bacteria</taxon>
        <taxon>Bacillati</taxon>
        <taxon>Actinomycetota</taxon>
        <taxon>Actinomycetes</taxon>
        <taxon>Micrococcales</taxon>
        <taxon>Dermacoccaceae</taxon>
        <taxon>Dermacoccus</taxon>
    </lineage>
</organism>
<dbReference type="InterPro" id="IPR050438">
    <property type="entry name" value="LMW_PTPase"/>
</dbReference>
<name>A0ABX5ZD59_9MICO</name>
<protein>
    <recommendedName>
        <fullName evidence="2">Phosphotyrosine protein phosphatase I domain-containing protein</fullName>
    </recommendedName>
</protein>
<evidence type="ECO:0000313" key="3">
    <source>
        <dbReference type="EMBL" id="QEH93820.1"/>
    </source>
</evidence>
<proteinExistence type="predicted"/>
<dbReference type="Gene3D" id="3.40.50.2300">
    <property type="match status" value="1"/>
</dbReference>
<dbReference type="EMBL" id="CP043031">
    <property type="protein sequence ID" value="QEH93820.1"/>
    <property type="molecule type" value="Genomic_DNA"/>
</dbReference>
<feature type="domain" description="Phosphotyrosine protein phosphatase I" evidence="2">
    <location>
        <begin position="87"/>
        <end position="267"/>
    </location>
</feature>
<dbReference type="SMART" id="SM00226">
    <property type="entry name" value="LMWPc"/>
    <property type="match status" value="1"/>
</dbReference>
<dbReference type="PANTHER" id="PTHR11717">
    <property type="entry name" value="LOW MOLECULAR WEIGHT PROTEIN TYROSINE PHOSPHATASE"/>
    <property type="match status" value="1"/>
</dbReference>
<reference evidence="3 4" key="1">
    <citation type="submission" date="2019-08" db="EMBL/GenBank/DDBJ databases">
        <title>Dermacoccus abyssi strain HZAU 226, whole genome Nanopore sequencing project.</title>
        <authorList>
            <person name="Guo A."/>
            <person name="Zhang X."/>
            <person name="Ruan Y."/>
            <person name="Liu W."/>
            <person name="Chen Q."/>
            <person name="Gu L."/>
        </authorList>
    </citation>
    <scope>NUCLEOTIDE SEQUENCE [LARGE SCALE GENOMIC DNA]</scope>
    <source>
        <strain evidence="3 4">HZAU 226</strain>
    </source>
</reference>
<accession>A0ABX5ZD59</accession>
<dbReference type="PANTHER" id="PTHR11717:SF31">
    <property type="entry name" value="LOW MOLECULAR WEIGHT PROTEIN-TYROSINE-PHOSPHATASE ETP-RELATED"/>
    <property type="match status" value="1"/>
</dbReference>